<dbReference type="SUPFAM" id="SSF53335">
    <property type="entry name" value="S-adenosyl-L-methionine-dependent methyltransferases"/>
    <property type="match status" value="1"/>
</dbReference>
<keyword evidence="2" id="KW-1185">Reference proteome</keyword>
<organism evidence="1 2">
    <name type="scientific">Magnetospirillum sulfuroxidans</name>
    <dbReference type="NCBI Taxonomy" id="611300"/>
    <lineage>
        <taxon>Bacteria</taxon>
        <taxon>Pseudomonadati</taxon>
        <taxon>Pseudomonadota</taxon>
        <taxon>Alphaproteobacteria</taxon>
        <taxon>Rhodospirillales</taxon>
        <taxon>Rhodospirillaceae</taxon>
        <taxon>Magnetospirillum</taxon>
    </lineage>
</organism>
<comment type="caution">
    <text evidence="1">The sequence shown here is derived from an EMBL/GenBank/DDBJ whole genome shotgun (WGS) entry which is preliminary data.</text>
</comment>
<name>A0ABS5IB36_9PROT</name>
<dbReference type="InterPro" id="IPR029063">
    <property type="entry name" value="SAM-dependent_MTases_sf"/>
</dbReference>
<evidence type="ECO:0000313" key="1">
    <source>
        <dbReference type="EMBL" id="MBR9971352.1"/>
    </source>
</evidence>
<proteinExistence type="predicted"/>
<dbReference type="RefSeq" id="WP_211547049.1">
    <property type="nucleotide sequence ID" value="NZ_JAGTUF010000004.1"/>
</dbReference>
<accession>A0ABS5IB36</accession>
<protein>
    <recommendedName>
        <fullName evidence="3">Methyltransferase domain-containing protein</fullName>
    </recommendedName>
</protein>
<dbReference type="Proteomes" id="UP000680714">
    <property type="component" value="Unassembled WGS sequence"/>
</dbReference>
<reference evidence="1 2" key="1">
    <citation type="submission" date="2021-04" db="EMBL/GenBank/DDBJ databases">
        <title>Magnetospirillum sulfuroxidans sp. nov., a facultative chemolithoautotrophic sulfur-oxidizing alphaproteobacterium isolated from freshwater sediment and proposals for Paramagetospirillum gen. nov., and Magnetospirillaceae fam. nov.</title>
        <authorList>
            <person name="Koziaeva V."/>
            <person name="Geelhoed J.S."/>
            <person name="Sorokin D.Y."/>
            <person name="Grouzdev D.S."/>
        </authorList>
    </citation>
    <scope>NUCLEOTIDE SEQUENCE [LARGE SCALE GENOMIC DNA]</scope>
    <source>
        <strain evidence="1 2">J10</strain>
    </source>
</reference>
<dbReference type="Gene3D" id="3.40.50.150">
    <property type="entry name" value="Vaccinia Virus protein VP39"/>
    <property type="match status" value="1"/>
</dbReference>
<gene>
    <name evidence="1" type="ORF">KEC16_06475</name>
</gene>
<sequence>MDCQYERYFPELAGRALDPLQYYEVSWQVRREVINDLIAEGEASLPRLLSRFVNFEKRYELRGHVMEGMPTGTLGYLPIKETGTALDRLETWRKGVLRGGDSEFLEHIQFDLSGMLVDFAEGADTILELGSGFGLQLFRLYHGGGPAQARYVGAEISPAGRDMAECLARLESGMRFQSVAFDLRSPDWSVLNGSRKALIFSAWSLMYVDRMADDFFSALAQWPGEATLVFCEPVGFQWGAAHPLSRKQAEVCALGKLNGDLSAAIGKAVAAGLIEPLVVAKDIFAKSYTAFDMFSVIVCHKPAA</sequence>
<evidence type="ECO:0000313" key="2">
    <source>
        <dbReference type="Proteomes" id="UP000680714"/>
    </source>
</evidence>
<evidence type="ECO:0008006" key="3">
    <source>
        <dbReference type="Google" id="ProtNLM"/>
    </source>
</evidence>
<dbReference type="EMBL" id="JAGTUF010000004">
    <property type="protein sequence ID" value="MBR9971352.1"/>
    <property type="molecule type" value="Genomic_DNA"/>
</dbReference>